<evidence type="ECO:0000256" key="1">
    <source>
        <dbReference type="SAM" id="Phobius"/>
    </source>
</evidence>
<protein>
    <submittedName>
        <fullName evidence="2">Uncharacterized protein</fullName>
    </submittedName>
</protein>
<reference evidence="2" key="2">
    <citation type="submission" date="2025-09" db="UniProtKB">
        <authorList>
            <consortium name="Ensembl"/>
        </authorList>
    </citation>
    <scope>IDENTIFICATION</scope>
</reference>
<organism evidence="2 3">
    <name type="scientific">Pseudonaja textilis</name>
    <name type="common">Eastern brown snake</name>
    <dbReference type="NCBI Taxonomy" id="8673"/>
    <lineage>
        <taxon>Eukaryota</taxon>
        <taxon>Metazoa</taxon>
        <taxon>Chordata</taxon>
        <taxon>Craniata</taxon>
        <taxon>Vertebrata</taxon>
        <taxon>Euteleostomi</taxon>
        <taxon>Lepidosauria</taxon>
        <taxon>Squamata</taxon>
        <taxon>Bifurcata</taxon>
        <taxon>Unidentata</taxon>
        <taxon>Episquamata</taxon>
        <taxon>Toxicofera</taxon>
        <taxon>Serpentes</taxon>
        <taxon>Colubroidea</taxon>
        <taxon>Elapidae</taxon>
        <taxon>Hydrophiinae</taxon>
        <taxon>Pseudonaja</taxon>
    </lineage>
</organism>
<accession>A0A670YQA3</accession>
<dbReference type="AlphaFoldDB" id="A0A670YQA3"/>
<sequence length="78" mass="8443">ATPVASKIEFEQLFTYVAVITAAVSCAILRGMDNMHQKQVLSKKEKDSSLLGVTSLLDGIIPGDALVWVISFPLIPQK</sequence>
<keyword evidence="1" id="KW-0812">Transmembrane</keyword>
<reference evidence="2" key="1">
    <citation type="submission" date="2025-08" db="UniProtKB">
        <authorList>
            <consortium name="Ensembl"/>
        </authorList>
    </citation>
    <scope>IDENTIFICATION</scope>
</reference>
<keyword evidence="1" id="KW-0472">Membrane</keyword>
<dbReference type="Ensembl" id="ENSPTXT00000011126.1">
    <property type="protein sequence ID" value="ENSPTXP00000010771.1"/>
    <property type="gene ID" value="ENSPTXG00000007616.1"/>
</dbReference>
<dbReference type="Proteomes" id="UP000472273">
    <property type="component" value="Unplaced"/>
</dbReference>
<proteinExistence type="predicted"/>
<feature type="transmembrane region" description="Helical" evidence="1">
    <location>
        <begin position="13"/>
        <end position="29"/>
    </location>
</feature>
<feature type="transmembrane region" description="Helical" evidence="1">
    <location>
        <begin position="50"/>
        <end position="75"/>
    </location>
</feature>
<evidence type="ECO:0000313" key="3">
    <source>
        <dbReference type="Proteomes" id="UP000472273"/>
    </source>
</evidence>
<evidence type="ECO:0000313" key="2">
    <source>
        <dbReference type="Ensembl" id="ENSPTXP00000010771.1"/>
    </source>
</evidence>
<keyword evidence="3" id="KW-1185">Reference proteome</keyword>
<keyword evidence="1" id="KW-1133">Transmembrane helix</keyword>
<name>A0A670YQA3_PSETE</name>